<dbReference type="GeneID" id="69849740"/>
<dbReference type="AlphaFoldDB" id="D1PAK2"/>
<protein>
    <submittedName>
        <fullName evidence="1">Uncharacterized protein</fullName>
    </submittedName>
</protein>
<organism evidence="1 2">
    <name type="scientific">Segatella copri DSM 18205</name>
    <dbReference type="NCBI Taxonomy" id="537011"/>
    <lineage>
        <taxon>Bacteria</taxon>
        <taxon>Pseudomonadati</taxon>
        <taxon>Bacteroidota</taxon>
        <taxon>Bacteroidia</taxon>
        <taxon>Bacteroidales</taxon>
        <taxon>Prevotellaceae</taxon>
        <taxon>Segatella</taxon>
    </lineage>
</organism>
<sequence>MKYNERLDDLFSRWMESLDETQKPLFCKDGLMLKADKPVEYVDERWDNATRRVMFLLKDKNTPDGNDTRLWLIDEQNGANNRRLSGGKVGKTGFLPNIARMLYGLLELGPDYRITFDEVKRTKRDKVRMIWNTEPFAFIESKKLAGYSWVSSKAVAKAMLKDEAFLNEEIDILRPNIIVCCDADDSQFNYITHNYLAGRETEKIEYDYPDAKMKPCCLWYYPKEHIAVIKSYHPSRIGKADWMIFERVISPFHELVKRGIF</sequence>
<accession>D1PAK2</accession>
<dbReference type="EMBL" id="ACBX02000007">
    <property type="protein sequence ID" value="EFB36338.1"/>
    <property type="molecule type" value="Genomic_DNA"/>
</dbReference>
<dbReference type="RefSeq" id="WP_006846946.1">
    <property type="nucleotide sequence ID" value="NZ_CP085932.1"/>
</dbReference>
<comment type="caution">
    <text evidence="1">The sequence shown here is derived from an EMBL/GenBank/DDBJ whole genome shotgun (WGS) entry which is preliminary data.</text>
</comment>
<dbReference type="PaxDb" id="537011-PREVCOP_04227"/>
<evidence type="ECO:0000313" key="2">
    <source>
        <dbReference type="Proteomes" id="UP000004477"/>
    </source>
</evidence>
<dbReference type="STRING" id="537011.PREVCOP_04227"/>
<dbReference type="HOGENOM" id="CLU_1064991_0_0_10"/>
<evidence type="ECO:0000313" key="1">
    <source>
        <dbReference type="EMBL" id="EFB36338.1"/>
    </source>
</evidence>
<dbReference type="Proteomes" id="UP000004477">
    <property type="component" value="Unassembled WGS sequence"/>
</dbReference>
<keyword evidence="2" id="KW-1185">Reference proteome</keyword>
<gene>
    <name evidence="1" type="ORF">PREVCOP_04227</name>
</gene>
<reference evidence="1" key="1">
    <citation type="submission" date="2009-11" db="EMBL/GenBank/DDBJ databases">
        <authorList>
            <person name="Weinstock G."/>
            <person name="Sodergren E."/>
            <person name="Clifton S."/>
            <person name="Fulton L."/>
            <person name="Fulton B."/>
            <person name="Courtney L."/>
            <person name="Fronick C."/>
            <person name="Harrison M."/>
            <person name="Strong C."/>
            <person name="Farmer C."/>
            <person name="Delahaunty K."/>
            <person name="Markovic C."/>
            <person name="Hall O."/>
            <person name="Minx P."/>
            <person name="Tomlinson C."/>
            <person name="Mitreva M."/>
            <person name="Nelson J."/>
            <person name="Hou S."/>
            <person name="Wollam A."/>
            <person name="Pepin K.H."/>
            <person name="Johnson M."/>
            <person name="Bhonagiri V."/>
            <person name="Nash W.E."/>
            <person name="Warren W."/>
            <person name="Chinwalla A."/>
            <person name="Mardis E.R."/>
            <person name="Wilson R.K."/>
        </authorList>
    </citation>
    <scope>NUCLEOTIDE SEQUENCE [LARGE SCALE GENOMIC DNA]</scope>
    <source>
        <strain evidence="1">DSM 18205</strain>
    </source>
</reference>
<name>D1PAK2_9BACT</name>
<dbReference type="OrthoDB" id="1063781at2"/>
<proteinExistence type="predicted"/>